<dbReference type="AlphaFoldDB" id="A0A9D4B5K7"/>
<sequence>MPTSATLRRAQLNYVPLNGAVRHGNQDKRNRKCGYTNETLPHVLCSWKPHSRAWELQHNAIQDHLSRAILPPMGKVAINSAIPGTEIQLRLDIVITNEDWNKIIMVHVREQDPSLPRCPGLKGREICPSG</sequence>
<proteinExistence type="predicted"/>
<dbReference type="Proteomes" id="UP000827986">
    <property type="component" value="Unassembled WGS sequence"/>
</dbReference>
<comment type="caution">
    <text evidence="1">The sequence shown here is derived from an EMBL/GenBank/DDBJ whole genome shotgun (WGS) entry which is preliminary data.</text>
</comment>
<reference evidence="1" key="1">
    <citation type="submission" date="2021-09" db="EMBL/GenBank/DDBJ databases">
        <title>The genome of Mauremys mutica provides insights into the evolution of semi-aquatic lifestyle.</title>
        <authorList>
            <person name="Gong S."/>
            <person name="Gao Y."/>
        </authorList>
    </citation>
    <scope>NUCLEOTIDE SEQUENCE</scope>
    <source>
        <strain evidence="1">MM-2020</strain>
        <tissue evidence="1">Muscle</tissue>
    </source>
</reference>
<evidence type="ECO:0000313" key="2">
    <source>
        <dbReference type="Proteomes" id="UP000827986"/>
    </source>
</evidence>
<protein>
    <submittedName>
        <fullName evidence="1">Uncharacterized protein</fullName>
    </submittedName>
</protein>
<accession>A0A9D4B5K7</accession>
<organism evidence="1 2">
    <name type="scientific">Mauremys mutica</name>
    <name type="common">yellowpond turtle</name>
    <dbReference type="NCBI Taxonomy" id="74926"/>
    <lineage>
        <taxon>Eukaryota</taxon>
        <taxon>Metazoa</taxon>
        <taxon>Chordata</taxon>
        <taxon>Craniata</taxon>
        <taxon>Vertebrata</taxon>
        <taxon>Euteleostomi</taxon>
        <taxon>Archelosauria</taxon>
        <taxon>Testudinata</taxon>
        <taxon>Testudines</taxon>
        <taxon>Cryptodira</taxon>
        <taxon>Durocryptodira</taxon>
        <taxon>Testudinoidea</taxon>
        <taxon>Geoemydidae</taxon>
        <taxon>Geoemydinae</taxon>
        <taxon>Mauremys</taxon>
    </lineage>
</organism>
<evidence type="ECO:0000313" key="1">
    <source>
        <dbReference type="EMBL" id="KAH1181125.1"/>
    </source>
</evidence>
<dbReference type="EMBL" id="JAHDVG010000469">
    <property type="protein sequence ID" value="KAH1181125.1"/>
    <property type="molecule type" value="Genomic_DNA"/>
</dbReference>
<keyword evidence="2" id="KW-1185">Reference proteome</keyword>
<name>A0A9D4B5K7_9SAUR</name>
<gene>
    <name evidence="1" type="ORF">KIL84_002059</name>
</gene>